<evidence type="ECO:0000313" key="4">
    <source>
        <dbReference type="Proteomes" id="UP001642464"/>
    </source>
</evidence>
<evidence type="ECO:0000256" key="1">
    <source>
        <dbReference type="SAM" id="Coils"/>
    </source>
</evidence>
<sequence length="732" mass="78132">MESAPHGARCDCGCVPPTPSLFEMAALRAERRRQRRAEAQRAEREEGGYGDAEAIVAQLELERQRLEADLDQQRKLRASMLVTGTIPVPGSLTVGSASAVAKRAQLSETAVNWLLEVVQQQQFTFDKVLEDVKKLEAFQGTTETSLTSIKEEVAGVVGEFTARYTDVVERMQAAEATEAAGVGKEEATIPAAVQEELNRMETEFKHQLNELEETCRQLRPSEDRLDAVEQKVVPVTTTVTEATEGDQLEEPEDATPGGGAMPSLVVVSAPAAATTAESSLVERFQALEGKVVSLSQSVEALAESLDFHEEHPISFDPTISPTDPSAAPHDGATAVEHADAATSPMAGSKEVPASRPTSRSEGLKTLASSLDALTGRVSALEVMMGAERRLMPATNVQTSVPSDEVPSAPSMPSADAQVAAPSDQVPSAPSMPSADAQVAAPSDQVPSAPAMPSADVQVPASADQVPSAPAMPSADVQVPAPADQVPSAPAMPSSDAQVPAPADQVPSEPSMPSSDAQVPVPADQAPSAPSMPSADAQVLAPGVDQAPVEPDNPRDELRPSKTPPERPVVPRLVGLREVQECVEESHDLEEKLSFLEFHSRSPEQSSILNEIVQDVRLCLKRCELILQLPEIKAFIKKFQSSLQVNAVLHDSWLGPTKSRLFEDEEAPKIEPCKSTGDLTSVAADPFHARPAVKRGEFNKRPFRTVNDWARPHTPLTLDPRGKAPPSLPEIPR</sequence>
<accession>A0ABP0KQB0</accession>
<reference evidence="3 4" key="1">
    <citation type="submission" date="2024-02" db="EMBL/GenBank/DDBJ databases">
        <authorList>
            <person name="Chen Y."/>
            <person name="Shah S."/>
            <person name="Dougan E. K."/>
            <person name="Thang M."/>
            <person name="Chan C."/>
        </authorList>
    </citation>
    <scope>NUCLEOTIDE SEQUENCE [LARGE SCALE GENOMIC DNA]</scope>
</reference>
<evidence type="ECO:0000313" key="3">
    <source>
        <dbReference type="EMBL" id="CAK9029083.1"/>
    </source>
</evidence>
<feature type="coiled-coil region" evidence="1">
    <location>
        <begin position="49"/>
        <end position="76"/>
    </location>
</feature>
<organism evidence="3 4">
    <name type="scientific">Durusdinium trenchii</name>
    <dbReference type="NCBI Taxonomy" id="1381693"/>
    <lineage>
        <taxon>Eukaryota</taxon>
        <taxon>Sar</taxon>
        <taxon>Alveolata</taxon>
        <taxon>Dinophyceae</taxon>
        <taxon>Suessiales</taxon>
        <taxon>Symbiodiniaceae</taxon>
        <taxon>Durusdinium</taxon>
    </lineage>
</organism>
<keyword evidence="3" id="KW-0808">Transferase</keyword>
<feature type="compositionally biased region" description="Acidic residues" evidence="2">
    <location>
        <begin position="243"/>
        <end position="253"/>
    </location>
</feature>
<dbReference type="EMBL" id="CAXAMM010012525">
    <property type="protein sequence ID" value="CAK9029083.1"/>
    <property type="molecule type" value="Genomic_DNA"/>
</dbReference>
<dbReference type="Proteomes" id="UP001642464">
    <property type="component" value="Unassembled WGS sequence"/>
</dbReference>
<proteinExistence type="predicted"/>
<dbReference type="GO" id="GO:0016740">
    <property type="term" value="F:transferase activity"/>
    <property type="evidence" value="ECO:0007669"/>
    <property type="project" value="UniProtKB-KW"/>
</dbReference>
<keyword evidence="4" id="KW-1185">Reference proteome</keyword>
<evidence type="ECO:0000256" key="2">
    <source>
        <dbReference type="SAM" id="MobiDB-lite"/>
    </source>
</evidence>
<protein>
    <submittedName>
        <fullName evidence="3">E3 ubiquitin-protein ligase SspH2 (RING-type E3 ubiquitin transferase SspH2) (Salmonella secreted protein H2) (Secreted effector protein sspH2)</fullName>
    </submittedName>
</protein>
<name>A0ABP0KQB0_9DINO</name>
<comment type="caution">
    <text evidence="3">The sequence shown here is derived from an EMBL/GenBank/DDBJ whole genome shotgun (WGS) entry which is preliminary data.</text>
</comment>
<gene>
    <name evidence="3" type="ORF">SCF082_LOCUS18641</name>
</gene>
<feature type="region of interest" description="Disordered" evidence="2">
    <location>
        <begin position="393"/>
        <end position="568"/>
    </location>
</feature>
<keyword evidence="1" id="KW-0175">Coiled coil</keyword>
<feature type="region of interest" description="Disordered" evidence="2">
    <location>
        <begin position="231"/>
        <end position="262"/>
    </location>
</feature>
<feature type="region of interest" description="Disordered" evidence="2">
    <location>
        <begin position="708"/>
        <end position="732"/>
    </location>
</feature>
<feature type="compositionally biased region" description="Low complexity" evidence="2">
    <location>
        <begin position="231"/>
        <end position="242"/>
    </location>
</feature>
<feature type="compositionally biased region" description="Low complexity" evidence="2">
    <location>
        <begin position="521"/>
        <end position="537"/>
    </location>
</feature>
<feature type="region of interest" description="Disordered" evidence="2">
    <location>
        <begin position="312"/>
        <end position="362"/>
    </location>
</feature>